<comment type="caution">
    <text evidence="1">The sequence shown here is derived from an EMBL/GenBank/DDBJ whole genome shotgun (WGS) entry which is preliminary data.</text>
</comment>
<evidence type="ECO:0000313" key="1">
    <source>
        <dbReference type="EMBL" id="HIV23443.1"/>
    </source>
</evidence>
<gene>
    <name evidence="1" type="ORF">IAC80_05840</name>
</gene>
<proteinExistence type="predicted"/>
<accession>A0A9D1T8Y9</accession>
<dbReference type="AlphaFoldDB" id="A0A9D1T8Y9"/>
<protein>
    <submittedName>
        <fullName evidence="1">Uncharacterized protein</fullName>
    </submittedName>
</protein>
<evidence type="ECO:0000313" key="2">
    <source>
        <dbReference type="Proteomes" id="UP000886889"/>
    </source>
</evidence>
<organism evidence="1 2">
    <name type="scientific">Candidatus Merdiplasma excrementigallinarum</name>
    <dbReference type="NCBI Taxonomy" id="2840864"/>
    <lineage>
        <taxon>Bacteria</taxon>
        <taxon>Bacillati</taxon>
        <taxon>Bacillota</taxon>
        <taxon>Clostridia</taxon>
        <taxon>Lachnospirales</taxon>
        <taxon>Lachnospiraceae</taxon>
        <taxon>Lachnospiraceae incertae sedis</taxon>
        <taxon>Candidatus Merdiplasma</taxon>
    </lineage>
</organism>
<sequence length="141" mass="15801">MEKENKWMKGAAAAAAIGAAIGAVKVVRDAKREADEKLFEDLVKNQQAVDRFSTAWARKWFEQTMQGKEGNLYIARFTDKTARMFQIRGAEPLDQAHYLLLAARNRKTGKLEGLQLVNFEKLPPAFEKLLEESGGIAVFEG</sequence>
<dbReference type="EMBL" id="DVOS01000050">
    <property type="protein sequence ID" value="HIV23443.1"/>
    <property type="molecule type" value="Genomic_DNA"/>
</dbReference>
<reference evidence="1" key="2">
    <citation type="journal article" date="2021" name="PeerJ">
        <title>Extensive microbial diversity within the chicken gut microbiome revealed by metagenomics and culture.</title>
        <authorList>
            <person name="Gilroy R."/>
            <person name="Ravi A."/>
            <person name="Getino M."/>
            <person name="Pursley I."/>
            <person name="Horton D.L."/>
            <person name="Alikhan N.F."/>
            <person name="Baker D."/>
            <person name="Gharbi K."/>
            <person name="Hall N."/>
            <person name="Watson M."/>
            <person name="Adriaenssens E.M."/>
            <person name="Foster-Nyarko E."/>
            <person name="Jarju S."/>
            <person name="Secka A."/>
            <person name="Antonio M."/>
            <person name="Oren A."/>
            <person name="Chaudhuri R.R."/>
            <person name="La Ragione R."/>
            <person name="Hildebrand F."/>
            <person name="Pallen M.J."/>
        </authorList>
    </citation>
    <scope>NUCLEOTIDE SEQUENCE</scope>
    <source>
        <strain evidence="1">ChiBcec6-7307</strain>
    </source>
</reference>
<dbReference type="Proteomes" id="UP000886889">
    <property type="component" value="Unassembled WGS sequence"/>
</dbReference>
<reference evidence="1" key="1">
    <citation type="submission" date="2020-10" db="EMBL/GenBank/DDBJ databases">
        <authorList>
            <person name="Gilroy R."/>
        </authorList>
    </citation>
    <scope>NUCLEOTIDE SEQUENCE</scope>
    <source>
        <strain evidence="1">ChiBcec6-7307</strain>
    </source>
</reference>
<name>A0A9D1T8Y9_9FIRM</name>